<evidence type="ECO:0000313" key="5">
    <source>
        <dbReference type="Proteomes" id="UP000509790"/>
    </source>
</evidence>
<evidence type="ECO:0000313" key="3">
    <source>
        <dbReference type="EMBL" id="QSX16196.1"/>
    </source>
</evidence>
<evidence type="ECO:0000313" key="6">
    <source>
        <dbReference type="Proteomes" id="UP001222296"/>
    </source>
</evidence>
<dbReference type="EMBL" id="CP041334">
    <property type="protein sequence ID" value="QKY72754.1"/>
    <property type="molecule type" value="Genomic_DNA"/>
</dbReference>
<evidence type="ECO:0000313" key="2">
    <source>
        <dbReference type="EMBL" id="QKY72754.1"/>
    </source>
</evidence>
<evidence type="ECO:0000313" key="4">
    <source>
        <dbReference type="EMBL" id="WGE10961.1"/>
    </source>
</evidence>
<dbReference type="Proteomes" id="UP000662736">
    <property type="component" value="Chromosome"/>
</dbReference>
<dbReference type="GeneID" id="66619399"/>
<proteinExistence type="predicted"/>
<dbReference type="AlphaFoldDB" id="A0A084EZA5"/>
<dbReference type="EMBL" id="CP121769">
    <property type="protein sequence ID" value="WGE10961.1"/>
    <property type="molecule type" value="Genomic_DNA"/>
</dbReference>
<dbReference type="Proteomes" id="UP000509790">
    <property type="component" value="Chromosome"/>
</dbReference>
<dbReference type="OrthoDB" id="5681059at2"/>
<reference evidence="2 5" key="1">
    <citation type="submission" date="2019-06" db="EMBL/GenBank/DDBJ databases">
        <title>Complete genome sequence of Haemophilus parasuis HPS412.</title>
        <authorList>
            <person name="Yang S."/>
            <person name="Huang C."/>
        </authorList>
    </citation>
    <scope>NUCLEOTIDE SEQUENCE [LARGE SCALE GENOMIC DNA]</scope>
    <source>
        <strain evidence="2 5">HPS412</strain>
    </source>
</reference>
<accession>A0A084EZA5</accession>
<dbReference type="Proteomes" id="UP001222296">
    <property type="component" value="Chromosome"/>
</dbReference>
<reference evidence="3" key="2">
    <citation type="submission" date="2021-03" db="EMBL/GenBank/DDBJ databases">
        <title>Characterization of a novel Integrative Conjugative Element in Glaesserella parasuis.</title>
        <authorList>
            <person name="Hu G."/>
            <person name="Sun H."/>
        </authorList>
    </citation>
    <scope>NUCLEOTIDE SEQUENCE</scope>
    <source>
        <strain evidence="3">GHP1807</strain>
    </source>
</reference>
<evidence type="ECO:0008006" key="7">
    <source>
        <dbReference type="Google" id="ProtNLM"/>
    </source>
</evidence>
<feature type="signal peptide" evidence="1">
    <location>
        <begin position="1"/>
        <end position="20"/>
    </location>
</feature>
<dbReference type="EMBL" id="CP071491">
    <property type="protein sequence ID" value="QSX16196.1"/>
    <property type="molecule type" value="Genomic_DNA"/>
</dbReference>
<name>A0A084EZA5_GLAPU</name>
<protein>
    <recommendedName>
        <fullName evidence="7">Adhesin</fullName>
    </recommendedName>
</protein>
<gene>
    <name evidence="2" type="ORF">FLK62_05470</name>
    <name evidence="3" type="ORF">J1G54_07320</name>
    <name evidence="4" type="ORF">QBL01_05140</name>
</gene>
<feature type="chain" id="PRO_5042676779" description="Adhesin" evidence="1">
    <location>
        <begin position="21"/>
        <end position="149"/>
    </location>
</feature>
<dbReference type="RefSeq" id="WP_021112573.1">
    <property type="nucleotide sequence ID" value="NZ_CP041334.1"/>
</dbReference>
<evidence type="ECO:0000256" key="1">
    <source>
        <dbReference type="SAM" id="SignalP"/>
    </source>
</evidence>
<sequence>MRKITISLISMILFSGNALASDASTNIIYSCTTTENKQLTIKKSQSDYIFSYDNLIFSNSINDVMKHEGTSIDIGSGFTSIGIELHNQGNSYIIGHAHPNNKPKELIEPGLLIQNTKDKVVKGIFECNPKKQIKHNFDTKIMRKTGVSP</sequence>
<keyword evidence="1" id="KW-0732">Signal</keyword>
<reference evidence="4" key="3">
    <citation type="submission" date="2023-04" db="EMBL/GenBank/DDBJ databases">
        <title>Molecular characterization of the Integrative and Conjugative elements harboring multidrug-resistance gene from Glaesserella (Haemophilus) parasuis.</title>
        <authorList>
            <person name="Che Y."/>
            <person name="Zhou L."/>
        </authorList>
    </citation>
    <scope>NUCLEOTIDE SEQUENCE</scope>
    <source>
        <strain evidence="4">Z44</strain>
    </source>
</reference>
<organism evidence="4 6">
    <name type="scientific">Glaesserella parasuis</name>
    <name type="common">Haemophilus parasuis</name>
    <dbReference type="NCBI Taxonomy" id="738"/>
    <lineage>
        <taxon>Bacteria</taxon>
        <taxon>Pseudomonadati</taxon>
        <taxon>Pseudomonadota</taxon>
        <taxon>Gammaproteobacteria</taxon>
        <taxon>Pasteurellales</taxon>
        <taxon>Pasteurellaceae</taxon>
        <taxon>Glaesserella</taxon>
    </lineage>
</organism>